<feature type="domain" description="Tetrapyrrole methylase" evidence="10">
    <location>
        <begin position="14"/>
        <end position="187"/>
    </location>
</feature>
<dbReference type="RefSeq" id="WP_068511711.1">
    <property type="nucleotide sequence ID" value="NZ_AP014945.1"/>
</dbReference>
<evidence type="ECO:0000256" key="6">
    <source>
        <dbReference type="ARBA" id="ARBA00022603"/>
    </source>
</evidence>
<dbReference type="PIRSF" id="PIRSF036428">
    <property type="entry name" value="CobL"/>
    <property type="match status" value="1"/>
</dbReference>
<evidence type="ECO:0000313" key="12">
    <source>
        <dbReference type="Proteomes" id="UP000068196"/>
    </source>
</evidence>
<dbReference type="InterPro" id="IPR012818">
    <property type="entry name" value="CbiE"/>
</dbReference>
<keyword evidence="12" id="KW-1185">Reference proteome</keyword>
<evidence type="ECO:0000256" key="9">
    <source>
        <dbReference type="ARBA" id="ARBA00022694"/>
    </source>
</evidence>
<dbReference type="InterPro" id="IPR050714">
    <property type="entry name" value="Cobalamin_biosynth_MTase"/>
</dbReference>
<dbReference type="SUPFAM" id="SSF53335">
    <property type="entry name" value="S-adenosyl-L-methionine-dependent methyltransferases"/>
    <property type="match status" value="1"/>
</dbReference>
<evidence type="ECO:0000256" key="3">
    <source>
        <dbReference type="ARBA" id="ARBA00004953"/>
    </source>
</evidence>
<dbReference type="Gene3D" id="3.30.950.10">
    <property type="entry name" value="Methyltransferase, Cobalt-precorrin-4 Transmethylase, Domain 2"/>
    <property type="match status" value="1"/>
</dbReference>
<dbReference type="AlphaFoldDB" id="A0A0U5AER3"/>
<dbReference type="Pfam" id="PF02390">
    <property type="entry name" value="Methyltransf_4"/>
    <property type="match status" value="1"/>
</dbReference>
<dbReference type="GO" id="GO:0008276">
    <property type="term" value="F:protein methyltransferase activity"/>
    <property type="evidence" value="ECO:0007669"/>
    <property type="project" value="InterPro"/>
</dbReference>
<reference evidence="12" key="2">
    <citation type="journal article" date="2016" name="Int. J. Syst. Evol. Microbiol.">
        <title>Caldimicrobium thiodismutans sp. nov., a sulfur-disproportionating bacterium isolated from a hot spring.</title>
        <authorList>
            <person name="Kojima H."/>
            <person name="Umezawa K."/>
            <person name="Fukui M."/>
        </authorList>
    </citation>
    <scope>NUCLEOTIDE SEQUENCE [LARGE SCALE GENOMIC DNA]</scope>
    <source>
        <strain evidence="12">TF1</strain>
    </source>
</reference>
<proteinExistence type="predicted"/>
<keyword evidence="9" id="KW-0819">tRNA processing</keyword>
<name>A0A0U5AER3_9BACT</name>
<dbReference type="PANTHER" id="PTHR43182:SF1">
    <property type="entry name" value="COBALT-PRECORRIN-7 C(5)-METHYLTRANSFERASE"/>
    <property type="match status" value="1"/>
</dbReference>
<dbReference type="CDD" id="cd02440">
    <property type="entry name" value="AdoMet_MTases"/>
    <property type="match status" value="1"/>
</dbReference>
<evidence type="ECO:0000259" key="10">
    <source>
        <dbReference type="Pfam" id="PF00590"/>
    </source>
</evidence>
<dbReference type="PANTHER" id="PTHR43182">
    <property type="entry name" value="COBALT-PRECORRIN-6B C(15)-METHYLTRANSFERASE (DECARBOXYLATING)"/>
    <property type="match status" value="1"/>
</dbReference>
<accession>A0A0U5AER3</accession>
<dbReference type="Proteomes" id="UP000068196">
    <property type="component" value="Chromosome"/>
</dbReference>
<dbReference type="NCBIfam" id="TIGR02469">
    <property type="entry name" value="CbiT"/>
    <property type="match status" value="1"/>
</dbReference>
<evidence type="ECO:0000256" key="1">
    <source>
        <dbReference type="ARBA" id="ARBA00000142"/>
    </source>
</evidence>
<organism evidence="11 12">
    <name type="scientific">Caldimicrobium thiodismutans</name>
    <dbReference type="NCBI Taxonomy" id="1653476"/>
    <lineage>
        <taxon>Bacteria</taxon>
        <taxon>Pseudomonadati</taxon>
        <taxon>Thermodesulfobacteriota</taxon>
        <taxon>Thermodesulfobacteria</taxon>
        <taxon>Thermodesulfobacteriales</taxon>
        <taxon>Thermodesulfobacteriaceae</taxon>
        <taxon>Caldimicrobium</taxon>
    </lineage>
</organism>
<dbReference type="GO" id="GO:0009236">
    <property type="term" value="P:cobalamin biosynthetic process"/>
    <property type="evidence" value="ECO:0007669"/>
    <property type="project" value="UniProtKB-UniPathway"/>
</dbReference>
<reference evidence="11 12" key="1">
    <citation type="journal article" date="2016" name="Int. J. Syst. Evol. Microbiol.">
        <title>Caldimicrobium thiodismutans sp. nov., a sulfur-disproportionating bacterium isolated from a hot spring, and emended description of the genus Caldimicrobium.</title>
        <authorList>
            <person name="Kojima H."/>
            <person name="Umezawa K."/>
            <person name="Fukui M."/>
        </authorList>
    </citation>
    <scope>NUCLEOTIDE SEQUENCE [LARGE SCALE GENOMIC DNA]</scope>
    <source>
        <strain evidence="11 12">TF1</strain>
    </source>
</reference>
<dbReference type="NCBIfam" id="TIGR02467">
    <property type="entry name" value="CbiE"/>
    <property type="match status" value="1"/>
</dbReference>
<keyword evidence="7 11" id="KW-0808">Transferase</keyword>
<protein>
    <recommendedName>
        <fullName evidence="4">tRNA (guanine(46)-N(7))-methyltransferase</fullName>
        <ecNumber evidence="4">2.1.1.33</ecNumber>
    </recommendedName>
</protein>
<dbReference type="UniPathway" id="UPA00148"/>
<dbReference type="InterPro" id="IPR014777">
    <property type="entry name" value="4pyrrole_Mease_sub1"/>
</dbReference>
<evidence type="ECO:0000256" key="5">
    <source>
        <dbReference type="ARBA" id="ARBA00022573"/>
    </source>
</evidence>
<dbReference type="InterPro" id="IPR035996">
    <property type="entry name" value="4pyrrol_Methylase_sf"/>
</dbReference>
<dbReference type="SUPFAM" id="SSF53790">
    <property type="entry name" value="Tetrapyrrole methylase"/>
    <property type="match status" value="1"/>
</dbReference>
<keyword evidence="8" id="KW-0949">S-adenosyl-L-methionine</keyword>
<dbReference type="Gene3D" id="3.40.50.150">
    <property type="entry name" value="Vaccinia Virus protein VP39"/>
    <property type="match status" value="1"/>
</dbReference>
<dbReference type="InterPro" id="IPR006365">
    <property type="entry name" value="Cbl_synth_CobL"/>
</dbReference>
<dbReference type="EC" id="2.1.1.33" evidence="4"/>
<gene>
    <name evidence="11" type="ORF">THC_0077</name>
</gene>
<dbReference type="InterPro" id="IPR014776">
    <property type="entry name" value="4pyrrole_Mease_sub2"/>
</dbReference>
<evidence type="ECO:0000256" key="8">
    <source>
        <dbReference type="ARBA" id="ARBA00022691"/>
    </source>
</evidence>
<dbReference type="GO" id="GO:0008176">
    <property type="term" value="F:tRNA (guanine(46)-N7)-methyltransferase activity"/>
    <property type="evidence" value="ECO:0007669"/>
    <property type="project" value="UniProtKB-EC"/>
</dbReference>
<comment type="function">
    <text evidence="2">Catalyzes the formation of N(7)-methylguanine at position 46 (m7G46) in tRNA.</text>
</comment>
<dbReference type="KEGG" id="cthi:THC_0077"/>
<dbReference type="OrthoDB" id="9780707at2"/>
<evidence type="ECO:0000313" key="11">
    <source>
        <dbReference type="EMBL" id="BAU22483.1"/>
    </source>
</evidence>
<evidence type="ECO:0000256" key="7">
    <source>
        <dbReference type="ARBA" id="ARBA00022679"/>
    </source>
</evidence>
<keyword evidence="6 11" id="KW-0489">Methyltransferase</keyword>
<comment type="catalytic activity">
    <reaction evidence="1">
        <text>guanosine(46) in tRNA + S-adenosyl-L-methionine = N(7)-methylguanosine(46) in tRNA + S-adenosyl-L-homocysteine</text>
        <dbReference type="Rhea" id="RHEA:42708"/>
        <dbReference type="Rhea" id="RHEA-COMP:10188"/>
        <dbReference type="Rhea" id="RHEA-COMP:10189"/>
        <dbReference type="ChEBI" id="CHEBI:57856"/>
        <dbReference type="ChEBI" id="CHEBI:59789"/>
        <dbReference type="ChEBI" id="CHEBI:74269"/>
        <dbReference type="ChEBI" id="CHEBI:74480"/>
        <dbReference type="EC" id="2.1.1.33"/>
    </reaction>
</comment>
<dbReference type="EMBL" id="AP014945">
    <property type="protein sequence ID" value="BAU22483.1"/>
    <property type="molecule type" value="Genomic_DNA"/>
</dbReference>
<evidence type="ECO:0000256" key="2">
    <source>
        <dbReference type="ARBA" id="ARBA00003015"/>
    </source>
</evidence>
<dbReference type="STRING" id="1653476.THC_0077"/>
<dbReference type="Pfam" id="PF00590">
    <property type="entry name" value="TP_methylase"/>
    <property type="match status" value="1"/>
</dbReference>
<comment type="pathway">
    <text evidence="3">Cofactor biosynthesis; adenosylcobalamin biosynthesis.</text>
</comment>
<evidence type="ECO:0000256" key="4">
    <source>
        <dbReference type="ARBA" id="ARBA00011977"/>
    </source>
</evidence>
<keyword evidence="5" id="KW-0169">Cobalamin biosynthesis</keyword>
<dbReference type="InterPro" id="IPR000878">
    <property type="entry name" value="4pyrrol_Mease"/>
</dbReference>
<dbReference type="InterPro" id="IPR014008">
    <property type="entry name" value="Cbl_synth_MTase_CbiT"/>
</dbReference>
<sequence>MVKVLHILGIGYKPLTQEEEALLLKIPKIYCLKGTLKLFERYPQFEKIKEKIVLFSRVSELISVLKKELDEVIVLAGGDPLFCGIGETLLKEFPKEFIKIYPDLTTPQILCARLKIPFYKVRVISIHGRYFSEEMFLREVSLNPYLFVYTDPEKNPAFLASLLLEKGFETLTLYVGEKLNYPDEKITLGGPEKISKKTFLEPCSLLIENPKWGSHPILGLREEEILHEKGMITKDSARAVILHQLEPPQKGIIWDIGAGSGSVSLELARLSPHLEIYAIEKEKNCCKIIEKNCKKFFITNIKIIEGKAPQVLKELPSPDRVFVGGTGGKLKEILLYLEGLENLKIKVFSFVTFENLNDALCFYKEKNYKLDLIQLQIHRFSSLKDYHYLKPENPLFILKVLRA</sequence>
<dbReference type="InterPro" id="IPR003358">
    <property type="entry name" value="tRNA_(Gua-N-7)_MeTrfase_Trmb"/>
</dbReference>
<dbReference type="Gene3D" id="3.40.1010.10">
    <property type="entry name" value="Cobalt-precorrin-4 Transmethylase, Domain 1"/>
    <property type="match status" value="1"/>
</dbReference>
<dbReference type="InterPro" id="IPR029063">
    <property type="entry name" value="SAM-dependent_MTases_sf"/>
</dbReference>
<dbReference type="CDD" id="cd11644">
    <property type="entry name" value="Precorrin-6Y-MT"/>
    <property type="match status" value="1"/>
</dbReference>